<reference evidence="1 2" key="1">
    <citation type="journal article" date="2003" name="Nature">
        <title>The genome of a motile marine Synechococcus.</title>
        <authorList>
            <person name="Palenik B."/>
            <person name="Brahamsha B."/>
            <person name="Larimer F."/>
            <person name="Land M."/>
            <person name="Hauser L."/>
            <person name="Chain P."/>
            <person name="Lamerdin J."/>
            <person name="Regala W."/>
            <person name="Allen E.A."/>
            <person name="McCarren J."/>
            <person name="Paulsen I."/>
            <person name="Dufresne A."/>
            <person name="Partensky F."/>
            <person name="Webb E."/>
            <person name="Waterbury J."/>
        </authorList>
    </citation>
    <scope>NUCLEOTIDE SEQUENCE [LARGE SCALE GENOMIC DNA]</scope>
    <source>
        <strain evidence="1 2">WH8102</strain>
    </source>
</reference>
<sequence length="331" mass="37308">MTAQPLQPLKVEPLSPTHLAWFPQLQTVLLGDWLARVEQRFPDLLPSRSPRCFIALDADGPLAAVVVQPINRRGSCWTLQRPQQLIRESVHGLRTVQRTLLQTVLQQGDRQVGSWVIRCPAGDADAIALLRELGFQPLRPFQVWHPPANPSTPIEPLPQGLTWQPINRRNAQRLWPIEQGGCFSHLRQITDRHWLDLLDRRGPGCGVLMAGDAVLAGCLRLGEGEDQHTLELIRDVAWDPRLDQALPQLLSRLQRQSCVAGLSTALNDAPMAELLSREGWRRGAEQLLMGRSMWRRQTAPRNLQLSRSFDQVLGRLRPQGQPMPSPSLGRR</sequence>
<dbReference type="KEGG" id="syw:SYNW0778"/>
<proteinExistence type="predicted"/>
<dbReference type="SUPFAM" id="SSF55729">
    <property type="entry name" value="Acyl-CoA N-acyltransferases (Nat)"/>
    <property type="match status" value="1"/>
</dbReference>
<protein>
    <submittedName>
        <fullName evidence="1">Conserved hypothetical</fullName>
    </submittedName>
</protein>
<organism evidence="1 2">
    <name type="scientific">Parasynechococcus marenigrum (strain WH8102)</name>
    <dbReference type="NCBI Taxonomy" id="84588"/>
    <lineage>
        <taxon>Bacteria</taxon>
        <taxon>Bacillati</taxon>
        <taxon>Cyanobacteriota</taxon>
        <taxon>Cyanophyceae</taxon>
        <taxon>Synechococcales</taxon>
        <taxon>Prochlorococcaceae</taxon>
        <taxon>Parasynechococcus</taxon>
        <taxon>Parasynechococcus marenigrum</taxon>
    </lineage>
</organism>
<keyword evidence="2" id="KW-1185">Reference proteome</keyword>
<dbReference type="AlphaFoldDB" id="Q7U846"/>
<accession>Q7U846</accession>
<dbReference type="eggNOG" id="COG0456">
    <property type="taxonomic scope" value="Bacteria"/>
</dbReference>
<gene>
    <name evidence="1" type="ordered locus">SYNW0778</name>
</gene>
<dbReference type="Proteomes" id="UP000001422">
    <property type="component" value="Chromosome"/>
</dbReference>
<evidence type="ECO:0000313" key="2">
    <source>
        <dbReference type="Proteomes" id="UP000001422"/>
    </source>
</evidence>
<evidence type="ECO:0000313" key="1">
    <source>
        <dbReference type="EMBL" id="CAE07293.1"/>
    </source>
</evidence>
<dbReference type="EMBL" id="BX569691">
    <property type="protein sequence ID" value="CAE07293.1"/>
    <property type="molecule type" value="Genomic_DNA"/>
</dbReference>
<dbReference type="HOGENOM" id="CLU_778277_0_0_3"/>
<dbReference type="InterPro" id="IPR016181">
    <property type="entry name" value="Acyl_CoA_acyltransferase"/>
</dbReference>
<dbReference type="RefSeq" id="WP_011127643.1">
    <property type="nucleotide sequence ID" value="NC_005070.1"/>
</dbReference>
<name>Q7U846_PARMW</name>
<dbReference type="Gene3D" id="3.40.630.30">
    <property type="match status" value="1"/>
</dbReference>
<dbReference type="STRING" id="84588.SYNW0778"/>